<name>A0A812P5L1_9DINO</name>
<reference evidence="1" key="1">
    <citation type="submission" date="2021-02" db="EMBL/GenBank/DDBJ databases">
        <authorList>
            <person name="Dougan E. K."/>
            <person name="Rhodes N."/>
            <person name="Thang M."/>
            <person name="Chan C."/>
        </authorList>
    </citation>
    <scope>NUCLEOTIDE SEQUENCE</scope>
</reference>
<keyword evidence="2" id="KW-1185">Reference proteome</keyword>
<dbReference type="Proteomes" id="UP000601435">
    <property type="component" value="Unassembled WGS sequence"/>
</dbReference>
<dbReference type="AlphaFoldDB" id="A0A812P5L1"/>
<proteinExistence type="predicted"/>
<evidence type="ECO:0000313" key="2">
    <source>
        <dbReference type="Proteomes" id="UP000601435"/>
    </source>
</evidence>
<feature type="non-terminal residue" evidence="1">
    <location>
        <position position="1"/>
    </location>
</feature>
<organism evidence="1 2">
    <name type="scientific">Symbiodinium necroappetens</name>
    <dbReference type="NCBI Taxonomy" id="1628268"/>
    <lineage>
        <taxon>Eukaryota</taxon>
        <taxon>Sar</taxon>
        <taxon>Alveolata</taxon>
        <taxon>Dinophyceae</taxon>
        <taxon>Suessiales</taxon>
        <taxon>Symbiodiniaceae</taxon>
        <taxon>Symbiodinium</taxon>
    </lineage>
</organism>
<sequence length="81" mass="9225">VGHVEKQQNLASILQLQRTAKRLDELSMGTGPPPPANIQQQHDEQLQLRGKVEEIVRVLGEAYPQLENLWTAFHTWMEVPS</sequence>
<accession>A0A812P5L1</accession>
<evidence type="ECO:0000313" key="1">
    <source>
        <dbReference type="EMBL" id="CAE7334570.1"/>
    </source>
</evidence>
<gene>
    <name evidence="1" type="primary">Ccdc40</name>
    <name evidence="1" type="ORF">SNEC2469_LOCUS8535</name>
</gene>
<protein>
    <submittedName>
        <fullName evidence="1">Ccdc40 protein</fullName>
    </submittedName>
</protein>
<comment type="caution">
    <text evidence="1">The sequence shown here is derived from an EMBL/GenBank/DDBJ whole genome shotgun (WGS) entry which is preliminary data.</text>
</comment>
<dbReference type="EMBL" id="CAJNJA010014050">
    <property type="protein sequence ID" value="CAE7334570.1"/>
    <property type="molecule type" value="Genomic_DNA"/>
</dbReference>